<dbReference type="EMBL" id="CM056743">
    <property type="protein sequence ID" value="KAJ8673781.1"/>
    <property type="molecule type" value="Genomic_DNA"/>
</dbReference>
<comment type="caution">
    <text evidence="1">The sequence shown here is derived from an EMBL/GenBank/DDBJ whole genome shotgun (WGS) entry which is preliminary data.</text>
</comment>
<reference evidence="1" key="1">
    <citation type="submission" date="2023-04" db="EMBL/GenBank/DDBJ databases">
        <title>A chromosome-level genome assembly of the parasitoid wasp Eretmocerus hayati.</title>
        <authorList>
            <person name="Zhong Y."/>
            <person name="Liu S."/>
            <person name="Liu Y."/>
        </authorList>
    </citation>
    <scope>NUCLEOTIDE SEQUENCE</scope>
    <source>
        <strain evidence="1">ZJU_SS_LIU_2023</strain>
    </source>
</reference>
<accession>A0ACC2NT51</accession>
<keyword evidence="2" id="KW-1185">Reference proteome</keyword>
<gene>
    <name evidence="1" type="ORF">QAD02_005043</name>
</gene>
<evidence type="ECO:0000313" key="2">
    <source>
        <dbReference type="Proteomes" id="UP001239111"/>
    </source>
</evidence>
<sequence length="712" mass="79292">MAAVLKVKLWLAGAPGGWWPEPREESHDIHSTRPRSRSSSTEFSWTPSSEASSRPDATGRGLNATFSPHSPALRERTHDSSPLGTIRVQYASSDDDDDPMAQSMASLSIQESSRKQPGSDDSNPARPSADDVTPSEEGEGPRQETHAAAQTRRSGDARAFIEPAQLAPTLQRRSRAERAARNASWSRPVPEQASSLTPQRYRRNEISSAPKFWTPVFFESYPSAETMARVHVSFAQAAAEYQEDECSETERQVLEVVRRNRNRRQVRERVRRLRIRRDREALANFRNQARAARRLANDVDQVIEQLARVAQAEPPRGRRRRAEQPARPHGYPIAVHAHAPPAVENQPVGIINEVIVDPQQQLQGNEIAALQENHAPEHEAVAGPPPSAEFAEANQAHASEQAAVTGPPSPTGFAAASQADAPDQAAIAGSSSPAALAGPSYVRVNTPEEDESTNVVYDPANFAMWTRPSSRIEAVPSPADSSTRSGEVGMYLVNPHQLLRDAEEDLDLFQLLGQPAPSHGAPTAARAHDGDLQAEPSVEAQNALLKELESRLKEIDRREMALKESREEAQVLVKKVKESMGVPSQHDPEHVQAVGDPRKVDGPKRNQGKNKHRAGRYVQSKKLNKILKQERIANREAMRSLNHLLRGNVDQKLYQFQQQKSWNRNNGYKHKNKHHQRGQGRRGNNNQQNYKDQRKNESNKKKRQGHKNNQRP</sequence>
<dbReference type="Proteomes" id="UP001239111">
    <property type="component" value="Chromosome 3"/>
</dbReference>
<name>A0ACC2NT51_9HYME</name>
<organism evidence="1 2">
    <name type="scientific">Eretmocerus hayati</name>
    <dbReference type="NCBI Taxonomy" id="131215"/>
    <lineage>
        <taxon>Eukaryota</taxon>
        <taxon>Metazoa</taxon>
        <taxon>Ecdysozoa</taxon>
        <taxon>Arthropoda</taxon>
        <taxon>Hexapoda</taxon>
        <taxon>Insecta</taxon>
        <taxon>Pterygota</taxon>
        <taxon>Neoptera</taxon>
        <taxon>Endopterygota</taxon>
        <taxon>Hymenoptera</taxon>
        <taxon>Apocrita</taxon>
        <taxon>Proctotrupomorpha</taxon>
        <taxon>Chalcidoidea</taxon>
        <taxon>Aphelinidae</taxon>
        <taxon>Aphelininae</taxon>
        <taxon>Eretmocerus</taxon>
    </lineage>
</organism>
<proteinExistence type="predicted"/>
<protein>
    <submittedName>
        <fullName evidence="1">Uncharacterized protein</fullName>
    </submittedName>
</protein>
<evidence type="ECO:0000313" key="1">
    <source>
        <dbReference type="EMBL" id="KAJ8673781.1"/>
    </source>
</evidence>